<organism evidence="1 2">
    <name type="scientific">Gemelliphila asaccharolytica</name>
    <dbReference type="NCBI Taxonomy" id="502393"/>
    <lineage>
        <taxon>Bacteria</taxon>
        <taxon>Bacillati</taxon>
        <taxon>Bacillota</taxon>
        <taxon>Bacilli</taxon>
        <taxon>Bacillales</taxon>
        <taxon>Gemellaceae</taxon>
        <taxon>Gemelliphila</taxon>
    </lineage>
</organism>
<accession>A0ABR5TN24</accession>
<sequence>MSINCIILKILFGIDKEKILLYNINYRNIWEIDSYENKGN</sequence>
<dbReference type="Proteomes" id="UP000070467">
    <property type="component" value="Unassembled WGS sequence"/>
</dbReference>
<gene>
    <name evidence="1" type="ORF">HMPREF1871_00537</name>
</gene>
<name>A0ABR5TN24_9BACL</name>
<dbReference type="EMBL" id="LSDB01000017">
    <property type="protein sequence ID" value="KXB58311.1"/>
    <property type="molecule type" value="Genomic_DNA"/>
</dbReference>
<proteinExistence type="predicted"/>
<comment type="caution">
    <text evidence="1">The sequence shown here is derived from an EMBL/GenBank/DDBJ whole genome shotgun (WGS) entry which is preliminary data.</text>
</comment>
<keyword evidence="2" id="KW-1185">Reference proteome</keyword>
<reference evidence="1 2" key="1">
    <citation type="submission" date="2016-01" db="EMBL/GenBank/DDBJ databases">
        <authorList>
            <person name="Mitreva M."/>
            <person name="Pepin K.H."/>
            <person name="Mihindukulasuriya K.A."/>
            <person name="Fulton R."/>
            <person name="Fronick C."/>
            <person name="O'Laughlin M."/>
            <person name="Miner T."/>
            <person name="Herter B."/>
            <person name="Rosa B.A."/>
            <person name="Cordes M."/>
            <person name="Tomlinson C."/>
            <person name="Wollam A."/>
            <person name="Palsikar V.B."/>
            <person name="Mardis E.R."/>
            <person name="Wilson R.K."/>
        </authorList>
    </citation>
    <scope>NUCLEOTIDE SEQUENCE [LARGE SCALE GENOMIC DNA]</scope>
    <source>
        <strain evidence="1 2">KA00071</strain>
    </source>
</reference>
<protein>
    <submittedName>
        <fullName evidence="1">Uncharacterized protein</fullName>
    </submittedName>
</protein>
<evidence type="ECO:0000313" key="2">
    <source>
        <dbReference type="Proteomes" id="UP000070467"/>
    </source>
</evidence>
<evidence type="ECO:0000313" key="1">
    <source>
        <dbReference type="EMBL" id="KXB58311.1"/>
    </source>
</evidence>